<comment type="caution">
    <text evidence="1">The sequence shown here is derived from an EMBL/GenBank/DDBJ whole genome shotgun (WGS) entry which is preliminary data.</text>
</comment>
<organism evidence="1 2">
    <name type="scientific">Runella aurantiaca</name>
    <dbReference type="NCBI Taxonomy" id="2282308"/>
    <lineage>
        <taxon>Bacteria</taxon>
        <taxon>Pseudomonadati</taxon>
        <taxon>Bacteroidota</taxon>
        <taxon>Cytophagia</taxon>
        <taxon>Cytophagales</taxon>
        <taxon>Spirosomataceae</taxon>
        <taxon>Runella</taxon>
    </lineage>
</organism>
<dbReference type="GO" id="GO:0003677">
    <property type="term" value="F:DNA binding"/>
    <property type="evidence" value="ECO:0007669"/>
    <property type="project" value="InterPro"/>
</dbReference>
<dbReference type="Pfam" id="PF02452">
    <property type="entry name" value="PemK_toxin"/>
    <property type="match status" value="1"/>
</dbReference>
<dbReference type="RefSeq" id="WP_114462242.1">
    <property type="nucleotide sequence ID" value="NZ_QPIW01000014.1"/>
</dbReference>
<dbReference type="SUPFAM" id="SSF50118">
    <property type="entry name" value="Cell growth inhibitor/plasmid maintenance toxic component"/>
    <property type="match status" value="1"/>
</dbReference>
<reference evidence="1 2" key="1">
    <citation type="submission" date="2018-07" db="EMBL/GenBank/DDBJ databases">
        <title>Genome analysis of Runella aurantiaca.</title>
        <authorList>
            <person name="Yang X."/>
        </authorList>
    </citation>
    <scope>NUCLEOTIDE SEQUENCE [LARGE SCALE GENOMIC DNA]</scope>
    <source>
        <strain evidence="1 2">YX9</strain>
    </source>
</reference>
<dbReference type="Gene3D" id="2.30.30.110">
    <property type="match status" value="1"/>
</dbReference>
<protein>
    <submittedName>
        <fullName evidence="1">Type II toxin-antitoxin system PemK/MazF family toxin</fullName>
    </submittedName>
</protein>
<dbReference type="InterPro" id="IPR003477">
    <property type="entry name" value="PemK-like"/>
</dbReference>
<accession>A0A369I816</accession>
<evidence type="ECO:0000313" key="1">
    <source>
        <dbReference type="EMBL" id="RDB04647.1"/>
    </source>
</evidence>
<proteinExistence type="predicted"/>
<dbReference type="EMBL" id="QPIW01000014">
    <property type="protein sequence ID" value="RDB04647.1"/>
    <property type="molecule type" value="Genomic_DNA"/>
</dbReference>
<name>A0A369I816_9BACT</name>
<dbReference type="Proteomes" id="UP000253141">
    <property type="component" value="Unassembled WGS sequence"/>
</dbReference>
<sequence>MKVNQRDVVFVHFHLPNGQFKPHPAVVISTNDLYEAEGIYYAVMLSTKQHNPDFMVTLVPNDFNYPTDTTSYAKCQLIIQLNDYDIIKRFGSIKAESLKLIIDKINEVVFGQG</sequence>
<dbReference type="AlphaFoldDB" id="A0A369I816"/>
<gene>
    <name evidence="1" type="ORF">DVG78_16935</name>
</gene>
<dbReference type="InterPro" id="IPR011067">
    <property type="entry name" value="Plasmid_toxin/cell-grow_inhib"/>
</dbReference>
<keyword evidence="2" id="KW-1185">Reference proteome</keyword>
<dbReference type="OrthoDB" id="1451714at2"/>
<evidence type="ECO:0000313" key="2">
    <source>
        <dbReference type="Proteomes" id="UP000253141"/>
    </source>
</evidence>